<accession>A0A938YX75</accession>
<comment type="caution">
    <text evidence="2">The sequence shown here is derived from an EMBL/GenBank/DDBJ whole genome shotgun (WGS) entry which is preliminary data.</text>
</comment>
<feature type="transmembrane region" description="Helical" evidence="1">
    <location>
        <begin position="30"/>
        <end position="53"/>
    </location>
</feature>
<name>A0A938YX75_9ARCH</name>
<organism evidence="2 3">
    <name type="scientific">Candidatus Iainarchaeum sp</name>
    <dbReference type="NCBI Taxonomy" id="3101447"/>
    <lineage>
        <taxon>Archaea</taxon>
        <taxon>Candidatus Iainarchaeota</taxon>
        <taxon>Candidatus Iainarchaeia</taxon>
        <taxon>Candidatus Iainarchaeales</taxon>
        <taxon>Candidatus Iainarchaeaceae</taxon>
        <taxon>Candidatus Iainarchaeum</taxon>
    </lineage>
</organism>
<comment type="similarity">
    <text evidence="1">Belongs to the vitamin uptake transporter (VUT/ECF) (TC 2.A.88) family. Q precursor transporter subfamily.</text>
</comment>
<keyword evidence="1" id="KW-0812">Transmembrane</keyword>
<keyword evidence="1" id="KW-0472">Membrane</keyword>
<feature type="transmembrane region" description="Helical" evidence="1">
    <location>
        <begin position="149"/>
        <end position="168"/>
    </location>
</feature>
<dbReference type="PANTHER" id="PTHR34300:SF2">
    <property type="entry name" value="QUEUOSINE PRECURSOR TRANSPORTER-RELATED"/>
    <property type="match status" value="1"/>
</dbReference>
<dbReference type="HAMAP" id="MF_02088">
    <property type="entry name" value="Q_prec_transport"/>
    <property type="match status" value="1"/>
</dbReference>
<keyword evidence="1" id="KW-1003">Cell membrane</keyword>
<dbReference type="Proteomes" id="UP000809243">
    <property type="component" value="Unassembled WGS sequence"/>
</dbReference>
<feature type="transmembrane region" description="Helical" evidence="1">
    <location>
        <begin position="180"/>
        <end position="202"/>
    </location>
</feature>
<gene>
    <name evidence="2" type="ORF">JW744_03385</name>
</gene>
<dbReference type="GO" id="GO:0022857">
    <property type="term" value="F:transmembrane transporter activity"/>
    <property type="evidence" value="ECO:0007669"/>
    <property type="project" value="UniProtKB-UniRule"/>
</dbReference>
<proteinExistence type="inferred from homology"/>
<evidence type="ECO:0000256" key="1">
    <source>
        <dbReference type="HAMAP-Rule" id="MF_02088"/>
    </source>
</evidence>
<dbReference type="Pfam" id="PF02592">
    <property type="entry name" value="Vut_1"/>
    <property type="match status" value="1"/>
</dbReference>
<dbReference type="PANTHER" id="PTHR34300">
    <property type="entry name" value="QUEUOSINE PRECURSOR TRANSPORTER-RELATED"/>
    <property type="match status" value="1"/>
</dbReference>
<comment type="subcellular location">
    <subcellularLocation>
        <location evidence="1">Cell membrane</location>
        <topology evidence="1">Multi-pass membrane protein</topology>
    </subcellularLocation>
</comment>
<keyword evidence="1" id="KW-0813">Transport</keyword>
<dbReference type="NCBIfam" id="TIGR00697">
    <property type="entry name" value="queuosine precursor transporter"/>
    <property type="match status" value="1"/>
</dbReference>
<sequence>MQLEKKTNFLLALFVGCLVTANLIGLKVAYFGLFEASVGILVFPILFLITDIVEEVHGKERAKEFVYAGLGVLVIVLAATGLAVLLPAAERSFVSDEEYAKIFGTTLRIFAASIVGFFISQMHDVWAFNFWKGKTHGKYLWLRNNASTIVSQFIDTTIFMFIAFYAISPKFTVEYVFALIIPYWLVKVLFAVFDTPFCYLGVKWLRGNEKAVS</sequence>
<feature type="transmembrane region" description="Helical" evidence="1">
    <location>
        <begin position="65"/>
        <end position="89"/>
    </location>
</feature>
<dbReference type="InterPro" id="IPR003744">
    <property type="entry name" value="YhhQ"/>
</dbReference>
<dbReference type="PROSITE" id="PS51257">
    <property type="entry name" value="PROKAR_LIPOPROTEIN"/>
    <property type="match status" value="1"/>
</dbReference>
<dbReference type="GO" id="GO:0005886">
    <property type="term" value="C:plasma membrane"/>
    <property type="evidence" value="ECO:0007669"/>
    <property type="project" value="UniProtKB-SubCell"/>
</dbReference>
<dbReference type="EMBL" id="JAFGDB010000056">
    <property type="protein sequence ID" value="MBN2067485.1"/>
    <property type="molecule type" value="Genomic_DNA"/>
</dbReference>
<keyword evidence="1" id="KW-1133">Transmembrane helix</keyword>
<protein>
    <recommendedName>
        <fullName evidence="1">Probable queuosine precursor transporter</fullName>
        <shortName evidence="1">Q precursor transporter</shortName>
    </recommendedName>
</protein>
<comment type="function">
    <text evidence="1">Involved in the import of queuosine (Q) precursors, required for Q precursor salvage.</text>
</comment>
<feature type="transmembrane region" description="Helical" evidence="1">
    <location>
        <begin position="7"/>
        <end position="24"/>
    </location>
</feature>
<reference evidence="2" key="1">
    <citation type="submission" date="2021-01" db="EMBL/GenBank/DDBJ databases">
        <title>Active Sulfur Cycling in an Early Earth Analoge.</title>
        <authorList>
            <person name="Hahn C.R."/>
            <person name="Youssef N.H."/>
            <person name="Elshahed M."/>
        </authorList>
    </citation>
    <scope>NUCLEOTIDE SEQUENCE</scope>
    <source>
        <strain evidence="2">Zod_Metabat.1151</strain>
    </source>
</reference>
<evidence type="ECO:0000313" key="2">
    <source>
        <dbReference type="EMBL" id="MBN2067485.1"/>
    </source>
</evidence>
<evidence type="ECO:0000313" key="3">
    <source>
        <dbReference type="Proteomes" id="UP000809243"/>
    </source>
</evidence>
<dbReference type="AlphaFoldDB" id="A0A938YX75"/>